<evidence type="ECO:0000256" key="1">
    <source>
        <dbReference type="SAM" id="MobiDB-lite"/>
    </source>
</evidence>
<feature type="transmembrane region" description="Helical" evidence="2">
    <location>
        <begin position="275"/>
        <end position="299"/>
    </location>
</feature>
<evidence type="ECO:0000256" key="2">
    <source>
        <dbReference type="SAM" id="Phobius"/>
    </source>
</evidence>
<keyword evidence="2" id="KW-1133">Transmembrane helix</keyword>
<keyword evidence="2" id="KW-0812">Transmembrane</keyword>
<feature type="region of interest" description="Disordered" evidence="1">
    <location>
        <begin position="118"/>
        <end position="230"/>
    </location>
</feature>
<dbReference type="AlphaFoldDB" id="A0A2U2NBS3"/>
<reference evidence="3 4" key="1">
    <citation type="journal article" date="2018" name="Int. J. Syst. Evol. Microbiol.">
        <title>Bifidobacterium callitrichidarum sp. nov. from the faeces of the emperor tamarin (Saguinus imperator).</title>
        <authorList>
            <person name="Modesto M."/>
            <person name="Michelini S."/>
            <person name="Sansosti M.C."/>
            <person name="De Filippo C."/>
            <person name="Cavalieri D."/>
            <person name="Qvirist L."/>
            <person name="Andlid T."/>
            <person name="Spiezio C."/>
            <person name="Sandri C."/>
            <person name="Pascarelli S."/>
            <person name="Sgorbati B."/>
            <person name="Mattarelli P."/>
        </authorList>
    </citation>
    <scope>NUCLEOTIDE SEQUENCE [LARGE SCALE GENOMIC DNA]</scope>
    <source>
        <strain evidence="3 4">TRI 5</strain>
    </source>
</reference>
<accession>A0A2U2NBS3</accession>
<feature type="compositionally biased region" description="Acidic residues" evidence="1">
    <location>
        <begin position="134"/>
        <end position="146"/>
    </location>
</feature>
<proteinExistence type="predicted"/>
<comment type="caution">
    <text evidence="3">The sequence shown here is derived from an EMBL/GenBank/DDBJ whole genome shotgun (WGS) entry which is preliminary data.</text>
</comment>
<dbReference type="RefSeq" id="WP_109056396.1">
    <property type="nucleotide sequence ID" value="NZ_QFFM01000004.1"/>
</dbReference>
<keyword evidence="2" id="KW-0472">Membrane</keyword>
<dbReference type="EMBL" id="QFFM01000004">
    <property type="protein sequence ID" value="PWG66572.1"/>
    <property type="molecule type" value="Genomic_DNA"/>
</dbReference>
<feature type="region of interest" description="Disordered" evidence="1">
    <location>
        <begin position="33"/>
        <end position="54"/>
    </location>
</feature>
<gene>
    <name evidence="3" type="ORF">DF196_02880</name>
</gene>
<keyword evidence="4" id="KW-1185">Reference proteome</keyword>
<dbReference type="OrthoDB" id="9835866at2"/>
<evidence type="ECO:0000313" key="3">
    <source>
        <dbReference type="EMBL" id="PWG66572.1"/>
    </source>
</evidence>
<organism evidence="3 4">
    <name type="scientific">Bifidobacterium callitrichidarum</name>
    <dbReference type="NCBI Taxonomy" id="2052941"/>
    <lineage>
        <taxon>Bacteria</taxon>
        <taxon>Bacillati</taxon>
        <taxon>Actinomycetota</taxon>
        <taxon>Actinomycetes</taxon>
        <taxon>Bifidobacteriales</taxon>
        <taxon>Bifidobacteriaceae</taxon>
        <taxon>Bifidobacterium</taxon>
    </lineage>
</organism>
<sequence>MNSDTKRFHTIEDVTETKAMPVENTAVMPVADTETIAPVTGSATETMPDSVPETKVMPVTEPDATAVLPVPEDAVATTAMPTVQDGVQDGTVTETLAPVSGGEEPRTIALESVADVVEEPAETTADDPARESADDPASDSPDESTDDASAQQPAETFDGDTGIDAPTRETVSPAAELAAGPMPEPKATPSDAQPDPKSMPVGELPLHGDAIPPATDVPMYGEPAAGRKPAAPEAKRGVSVLTVIFGVLGLIIGVTALAFGLVFPNTLIPTFAADPQLVVAIACGSIGVILVIVAIVWAVMGAAKQRKTQAGQ</sequence>
<evidence type="ECO:0000313" key="4">
    <source>
        <dbReference type="Proteomes" id="UP000245876"/>
    </source>
</evidence>
<name>A0A2U2NBS3_9BIFI</name>
<protein>
    <submittedName>
        <fullName evidence="3">Uncharacterized protein</fullName>
    </submittedName>
</protein>
<feature type="transmembrane region" description="Helical" evidence="2">
    <location>
        <begin position="237"/>
        <end position="263"/>
    </location>
</feature>
<dbReference type="Proteomes" id="UP000245876">
    <property type="component" value="Unassembled WGS sequence"/>
</dbReference>